<proteinExistence type="predicted"/>
<dbReference type="Proteomes" id="UP000487268">
    <property type="component" value="Unassembled WGS sequence"/>
</dbReference>
<evidence type="ECO:0000313" key="5">
    <source>
        <dbReference type="Proteomes" id="UP000487268"/>
    </source>
</evidence>
<feature type="domain" description="DUF4190" evidence="3">
    <location>
        <begin position="90"/>
        <end position="152"/>
    </location>
</feature>
<name>A0A7K0BRW9_9ACTN</name>
<comment type="caution">
    <text evidence="4">The sequence shown here is derived from an EMBL/GenBank/DDBJ whole genome shotgun (WGS) entry which is preliminary data.</text>
</comment>
<dbReference type="AlphaFoldDB" id="A0A7K0BRW9"/>
<feature type="region of interest" description="Disordered" evidence="1">
    <location>
        <begin position="1"/>
        <end position="81"/>
    </location>
</feature>
<evidence type="ECO:0000256" key="2">
    <source>
        <dbReference type="SAM" id="Phobius"/>
    </source>
</evidence>
<feature type="compositionally biased region" description="Basic and acidic residues" evidence="1">
    <location>
        <begin position="1"/>
        <end position="29"/>
    </location>
</feature>
<dbReference type="RefSeq" id="WP_153531789.1">
    <property type="nucleotide sequence ID" value="NZ_WEGH01000001.1"/>
</dbReference>
<organism evidence="4 5">
    <name type="scientific">Actinomadura macrotermitis</name>
    <dbReference type="NCBI Taxonomy" id="2585200"/>
    <lineage>
        <taxon>Bacteria</taxon>
        <taxon>Bacillati</taxon>
        <taxon>Actinomycetota</taxon>
        <taxon>Actinomycetes</taxon>
        <taxon>Streptosporangiales</taxon>
        <taxon>Thermomonosporaceae</taxon>
        <taxon>Actinomadura</taxon>
    </lineage>
</organism>
<evidence type="ECO:0000256" key="1">
    <source>
        <dbReference type="SAM" id="MobiDB-lite"/>
    </source>
</evidence>
<keyword evidence="2" id="KW-0472">Membrane</keyword>
<dbReference type="OrthoDB" id="3628931at2"/>
<reference evidence="4 5" key="1">
    <citation type="submission" date="2019-10" db="EMBL/GenBank/DDBJ databases">
        <title>Actinomadura rubteroloni sp. nov. and Actinomadura macrotermitis sp. nov., isolated from the gut of fungus growing-termite Macrotermes natalensis.</title>
        <authorList>
            <person name="Benndorf R."/>
            <person name="Martin K."/>
            <person name="Kuefner M."/>
            <person name="De Beer W."/>
            <person name="Kaster A.-K."/>
            <person name="Vollmers J."/>
            <person name="Poulsen M."/>
            <person name="Beemelmanns C."/>
        </authorList>
    </citation>
    <scope>NUCLEOTIDE SEQUENCE [LARGE SCALE GENOMIC DNA]</scope>
    <source>
        <strain evidence="4 5">RB68</strain>
    </source>
</reference>
<keyword evidence="2" id="KW-0812">Transmembrane</keyword>
<evidence type="ECO:0000313" key="4">
    <source>
        <dbReference type="EMBL" id="MQY03938.1"/>
    </source>
</evidence>
<feature type="compositionally biased region" description="Low complexity" evidence="1">
    <location>
        <begin position="38"/>
        <end position="64"/>
    </location>
</feature>
<accession>A0A7K0BRW9</accession>
<dbReference type="EMBL" id="WEGH01000001">
    <property type="protein sequence ID" value="MQY03938.1"/>
    <property type="molecule type" value="Genomic_DNA"/>
</dbReference>
<keyword evidence="5" id="KW-1185">Reference proteome</keyword>
<feature type="transmembrane region" description="Helical" evidence="2">
    <location>
        <begin position="91"/>
        <end position="121"/>
    </location>
</feature>
<keyword evidence="2" id="KW-1133">Transmembrane helix</keyword>
<feature type="transmembrane region" description="Helical" evidence="2">
    <location>
        <begin position="133"/>
        <end position="162"/>
    </location>
</feature>
<dbReference type="Pfam" id="PF13828">
    <property type="entry name" value="DUF4190"/>
    <property type="match status" value="1"/>
</dbReference>
<gene>
    <name evidence="4" type="ORF">ACRB68_19840</name>
</gene>
<dbReference type="InterPro" id="IPR025241">
    <property type="entry name" value="DUF4190"/>
</dbReference>
<protein>
    <recommendedName>
        <fullName evidence="3">DUF4190 domain-containing protein</fullName>
    </recommendedName>
</protein>
<sequence length="169" mass="18110">MTQPPHDPEDQRWQPPADPHEPPRLRKDQSQQPYGESQPPYGSQQPYQPYEQQQQYGQQQYGQQPYGGGYGDPYGTSPYQGGARGGTNGMAIASLVTGIVGLFLLCGLGSIAAVILGHMALGRIKRTGEDGRPLAIIGLVLGYLGLLLTILLVVLVLTGSILSGSDSTY</sequence>
<evidence type="ECO:0000259" key="3">
    <source>
        <dbReference type="Pfam" id="PF13828"/>
    </source>
</evidence>